<dbReference type="OrthoDB" id="9782229at2"/>
<dbReference type="PROSITE" id="PS51123">
    <property type="entry name" value="OMPA_2"/>
    <property type="match status" value="2"/>
</dbReference>
<dbReference type="PRINTS" id="PR01021">
    <property type="entry name" value="OMPADOMAIN"/>
</dbReference>
<dbReference type="EMBL" id="SMFK01000001">
    <property type="protein sequence ID" value="TDD99898.1"/>
    <property type="molecule type" value="Genomic_DNA"/>
</dbReference>
<dbReference type="InterPro" id="IPR006664">
    <property type="entry name" value="OMP_bac"/>
</dbReference>
<keyword evidence="2 4" id="KW-0472">Membrane</keyword>
<dbReference type="CDD" id="cd07185">
    <property type="entry name" value="OmpA_C-like"/>
    <property type="match status" value="2"/>
</dbReference>
<feature type="signal peptide" evidence="5">
    <location>
        <begin position="1"/>
        <end position="18"/>
    </location>
</feature>
<dbReference type="InterPro" id="IPR036737">
    <property type="entry name" value="OmpA-like_sf"/>
</dbReference>
<dbReference type="GO" id="GO:0009279">
    <property type="term" value="C:cell outer membrane"/>
    <property type="evidence" value="ECO:0007669"/>
    <property type="project" value="UniProtKB-SubCell"/>
</dbReference>
<dbReference type="PANTHER" id="PTHR30329">
    <property type="entry name" value="STATOR ELEMENT OF FLAGELLAR MOTOR COMPLEX"/>
    <property type="match status" value="1"/>
</dbReference>
<dbReference type="PANTHER" id="PTHR30329:SF21">
    <property type="entry name" value="LIPOPROTEIN YIAD-RELATED"/>
    <property type="match status" value="1"/>
</dbReference>
<gene>
    <name evidence="7" type="ORF">E0F76_02875</name>
</gene>
<evidence type="ECO:0000256" key="2">
    <source>
        <dbReference type="ARBA" id="ARBA00023136"/>
    </source>
</evidence>
<dbReference type="AlphaFoldDB" id="A0A4R5CI42"/>
<evidence type="ECO:0000313" key="8">
    <source>
        <dbReference type="Proteomes" id="UP000295479"/>
    </source>
</evidence>
<comment type="caution">
    <text evidence="7">The sequence shown here is derived from an EMBL/GenBank/DDBJ whole genome shotgun (WGS) entry which is preliminary data.</text>
</comment>
<accession>A0A4R5CI42</accession>
<dbReference type="SUPFAM" id="SSF103088">
    <property type="entry name" value="OmpA-like"/>
    <property type="match status" value="2"/>
</dbReference>
<evidence type="ECO:0000256" key="1">
    <source>
        <dbReference type="ARBA" id="ARBA00004442"/>
    </source>
</evidence>
<evidence type="ECO:0000313" key="7">
    <source>
        <dbReference type="EMBL" id="TDD99898.1"/>
    </source>
</evidence>
<dbReference type="Pfam" id="PF00691">
    <property type="entry name" value="OmpA"/>
    <property type="match status" value="2"/>
</dbReference>
<keyword evidence="5" id="KW-0732">Signal</keyword>
<evidence type="ECO:0000259" key="6">
    <source>
        <dbReference type="PROSITE" id="PS51123"/>
    </source>
</evidence>
<name>A0A4R5CI42_9FLAO</name>
<dbReference type="Proteomes" id="UP000295479">
    <property type="component" value="Unassembled WGS sequence"/>
</dbReference>
<keyword evidence="8" id="KW-1185">Reference proteome</keyword>
<comment type="subcellular location">
    <subcellularLocation>
        <location evidence="1">Cell outer membrane</location>
    </subcellularLocation>
</comment>
<protein>
    <submittedName>
        <fullName evidence="7">OmpA family protein</fullName>
    </submittedName>
</protein>
<feature type="domain" description="OmpA-like" evidence="6">
    <location>
        <begin position="146"/>
        <end position="263"/>
    </location>
</feature>
<evidence type="ECO:0000256" key="4">
    <source>
        <dbReference type="PROSITE-ProRule" id="PRU00473"/>
    </source>
</evidence>
<dbReference type="InterPro" id="IPR006665">
    <property type="entry name" value="OmpA-like"/>
</dbReference>
<reference evidence="7 8" key="1">
    <citation type="submission" date="2019-03" db="EMBL/GenBank/DDBJ databases">
        <title>Flavobacterium AR-3-4 sp. nov. isolated from arctic soil.</title>
        <authorList>
            <person name="Chaudhary D.K."/>
        </authorList>
    </citation>
    <scope>NUCLEOTIDE SEQUENCE [LARGE SCALE GENOMIC DNA]</scope>
    <source>
        <strain evidence="7 8">AR-3-4</strain>
    </source>
</reference>
<keyword evidence="3" id="KW-0998">Cell outer membrane</keyword>
<proteinExistence type="predicted"/>
<dbReference type="InterPro" id="IPR050330">
    <property type="entry name" value="Bact_OuterMem_StrucFunc"/>
</dbReference>
<organism evidence="7 8">
    <name type="scientific">Flavobacterium cellulosilyticum</name>
    <dbReference type="NCBI Taxonomy" id="2541731"/>
    <lineage>
        <taxon>Bacteria</taxon>
        <taxon>Pseudomonadati</taxon>
        <taxon>Bacteroidota</taxon>
        <taxon>Flavobacteriia</taxon>
        <taxon>Flavobacteriales</taxon>
        <taxon>Flavobacteriaceae</taxon>
        <taxon>Flavobacterium</taxon>
    </lineage>
</organism>
<evidence type="ECO:0000256" key="3">
    <source>
        <dbReference type="ARBA" id="ARBA00023237"/>
    </source>
</evidence>
<feature type="domain" description="OmpA-like" evidence="6">
    <location>
        <begin position="15"/>
        <end position="135"/>
    </location>
</feature>
<evidence type="ECO:0000256" key="5">
    <source>
        <dbReference type="SAM" id="SignalP"/>
    </source>
</evidence>
<sequence>MCRLFTIASFFFLFGLFAQVNTVQTVYFEFDKYSLKDSQIKALISLVNSIQLSQFEAIQLYGYCDDRGSDYYNDKLSINRVATVQKILLSNGITQNKIFICDGRGRVIIDKDTVKNLEKTRDKNRRVELIFIKNTTYTTFPVNPKVGDLIVLNQITFDMGSSILSFKAKKELDKIFEILKNHKTLRFEIKGHVCCTSNKFTDAIDEETQNRNLSVNRAKNVFNYFRSKGISPYRMTYKGYGNRFPLGKGDEFDRRVEFMITKL</sequence>
<dbReference type="Gene3D" id="3.30.1330.60">
    <property type="entry name" value="OmpA-like domain"/>
    <property type="match status" value="2"/>
</dbReference>
<feature type="chain" id="PRO_5020890190" evidence="5">
    <location>
        <begin position="19"/>
        <end position="263"/>
    </location>
</feature>